<keyword evidence="7" id="KW-1185">Reference proteome</keyword>
<protein>
    <submittedName>
        <fullName evidence="6">Uncharacterized protein</fullName>
    </submittedName>
</protein>
<evidence type="ECO:0000256" key="2">
    <source>
        <dbReference type="ARBA" id="ARBA00010727"/>
    </source>
</evidence>
<dbReference type="AlphaFoldDB" id="A0A9Q0F1E4"/>
<dbReference type="GO" id="GO:0003688">
    <property type="term" value="F:DNA replication origin binding"/>
    <property type="evidence" value="ECO:0007669"/>
    <property type="project" value="TreeGrafter"/>
</dbReference>
<proteinExistence type="inferred from homology"/>
<dbReference type="GO" id="GO:0003697">
    <property type="term" value="F:single-stranded DNA binding"/>
    <property type="evidence" value="ECO:0007669"/>
    <property type="project" value="TreeGrafter"/>
</dbReference>
<dbReference type="EMBL" id="JAKUCV010007487">
    <property type="protein sequence ID" value="KAJ4823286.1"/>
    <property type="molecule type" value="Genomic_DNA"/>
</dbReference>
<evidence type="ECO:0000256" key="3">
    <source>
        <dbReference type="ARBA" id="ARBA00022705"/>
    </source>
</evidence>
<reference evidence="6" key="2">
    <citation type="journal article" date="2023" name="Plants (Basel)">
        <title>Annotation of the Turnera subulata (Passifloraceae) Draft Genome Reveals the S-Locus Evolved after the Divergence of Turneroideae from Passifloroideae in a Stepwise Manner.</title>
        <authorList>
            <person name="Henning P.M."/>
            <person name="Roalson E.H."/>
            <person name="Mir W."/>
            <person name="McCubbin A.G."/>
            <person name="Shore J.S."/>
        </authorList>
    </citation>
    <scope>NUCLEOTIDE SEQUENCE</scope>
    <source>
        <strain evidence="6">F60SS</strain>
    </source>
</reference>
<dbReference type="GO" id="GO:0006270">
    <property type="term" value="P:DNA replication initiation"/>
    <property type="evidence" value="ECO:0007669"/>
    <property type="project" value="InterPro"/>
</dbReference>
<accession>A0A9Q0F1E4</accession>
<evidence type="ECO:0000256" key="1">
    <source>
        <dbReference type="ARBA" id="ARBA00004123"/>
    </source>
</evidence>
<keyword evidence="5" id="KW-0131">Cell cycle</keyword>
<dbReference type="PANTHER" id="PTHR10507:SF0">
    <property type="entry name" value="CELL DIVISION CONTROL PROTEIN 45 HOMOLOG"/>
    <property type="match status" value="1"/>
</dbReference>
<comment type="subcellular location">
    <subcellularLocation>
        <location evidence="1">Nucleus</location>
    </subcellularLocation>
</comment>
<evidence type="ECO:0000256" key="5">
    <source>
        <dbReference type="ARBA" id="ARBA00023306"/>
    </source>
</evidence>
<evidence type="ECO:0000313" key="6">
    <source>
        <dbReference type="EMBL" id="KAJ4823286.1"/>
    </source>
</evidence>
<dbReference type="GO" id="GO:0000727">
    <property type="term" value="P:double-strand break repair via break-induced replication"/>
    <property type="evidence" value="ECO:0007669"/>
    <property type="project" value="TreeGrafter"/>
</dbReference>
<organism evidence="6 7">
    <name type="scientific">Turnera subulata</name>
    <dbReference type="NCBI Taxonomy" id="218843"/>
    <lineage>
        <taxon>Eukaryota</taxon>
        <taxon>Viridiplantae</taxon>
        <taxon>Streptophyta</taxon>
        <taxon>Embryophyta</taxon>
        <taxon>Tracheophyta</taxon>
        <taxon>Spermatophyta</taxon>
        <taxon>Magnoliopsida</taxon>
        <taxon>eudicotyledons</taxon>
        <taxon>Gunneridae</taxon>
        <taxon>Pentapetalae</taxon>
        <taxon>rosids</taxon>
        <taxon>fabids</taxon>
        <taxon>Malpighiales</taxon>
        <taxon>Passifloraceae</taxon>
        <taxon>Turnera</taxon>
    </lineage>
</organism>
<dbReference type="Pfam" id="PF02724">
    <property type="entry name" value="CDC45"/>
    <property type="match status" value="2"/>
</dbReference>
<dbReference type="Proteomes" id="UP001141552">
    <property type="component" value="Unassembled WGS sequence"/>
</dbReference>
<dbReference type="InterPro" id="IPR003874">
    <property type="entry name" value="CDC45"/>
</dbReference>
<reference evidence="6" key="1">
    <citation type="submission" date="2022-02" db="EMBL/GenBank/DDBJ databases">
        <authorList>
            <person name="Henning P.M."/>
            <person name="McCubbin A.G."/>
            <person name="Shore J.S."/>
        </authorList>
    </citation>
    <scope>NUCLEOTIDE SEQUENCE</scope>
    <source>
        <strain evidence="6">F60SS</strain>
        <tissue evidence="6">Leaves</tissue>
    </source>
</reference>
<comment type="caution">
    <text evidence="6">The sequence shown here is derived from an EMBL/GenBank/DDBJ whole genome shotgun (WGS) entry which is preliminary data.</text>
</comment>
<keyword evidence="3" id="KW-0235">DNA replication</keyword>
<dbReference type="GO" id="GO:0003682">
    <property type="term" value="F:chromatin binding"/>
    <property type="evidence" value="ECO:0007669"/>
    <property type="project" value="TreeGrafter"/>
</dbReference>
<gene>
    <name evidence="6" type="ORF">Tsubulata_039000</name>
</gene>
<evidence type="ECO:0000256" key="4">
    <source>
        <dbReference type="ARBA" id="ARBA00023242"/>
    </source>
</evidence>
<dbReference type="GO" id="GO:1902977">
    <property type="term" value="P:mitotic DNA replication preinitiation complex assembly"/>
    <property type="evidence" value="ECO:0007669"/>
    <property type="project" value="TreeGrafter"/>
</dbReference>
<keyword evidence="4" id="KW-0539">Nucleus</keyword>
<name>A0A9Q0F1E4_9ROSI</name>
<dbReference type="PANTHER" id="PTHR10507">
    <property type="entry name" value="CDC45-RELATED PROTEIN"/>
    <property type="match status" value="1"/>
</dbReference>
<evidence type="ECO:0000313" key="7">
    <source>
        <dbReference type="Proteomes" id="UP001141552"/>
    </source>
</evidence>
<comment type="similarity">
    <text evidence="2">Belongs to the CDC45 family.</text>
</comment>
<dbReference type="OrthoDB" id="10258882at2759"/>
<sequence>MRRVGGEEDGVVVDDEELFRRWKWEYYHMGSFHGKPSGCLMHDSSYSLGKDTNNELLCLACLSLTDQFVHQRLTDERYQDGVTEQEQHINSSPRNLKALTTVTLKDGTLIRAPESTRIACQDEPRLMLVGQWNLFESMLYSSYIATKLKTWTHKGEKKLMPVLARMGFATVDCQGKFQYMTLELEPDVVYGVTALLESSVNSDGSSTSKQFGVAYDPLSLKNLDKLRSGMQQAIAVQNVILSQESAAITKVRSERKFRWVKLEDSMDAKLLGYPQALTRFCYFLMDAMREK</sequence>
<dbReference type="GO" id="GO:0031261">
    <property type="term" value="C:DNA replication preinitiation complex"/>
    <property type="evidence" value="ECO:0007669"/>
    <property type="project" value="TreeGrafter"/>
</dbReference>